<proteinExistence type="inferred from homology"/>
<dbReference type="EMBL" id="DF842555">
    <property type="protein sequence ID" value="GAT46556.1"/>
    <property type="molecule type" value="Genomic_DNA"/>
</dbReference>
<keyword evidence="1" id="KW-0233">DNA recombination</keyword>
<dbReference type="InterPro" id="IPR027417">
    <property type="entry name" value="P-loop_NTPase"/>
</dbReference>
<keyword evidence="4" id="KW-1185">Reference proteome</keyword>
<feature type="non-terminal residue" evidence="3">
    <location>
        <position position="1"/>
    </location>
</feature>
<feature type="domain" description="DNA helicase Pif1-like DEAD-box helicase" evidence="2">
    <location>
        <begin position="205"/>
        <end position="339"/>
    </location>
</feature>
<dbReference type="PANTHER" id="PTHR10492:SF95">
    <property type="entry name" value="HELITRON HELICASE-LIKE DOMAIN-CONTAINING PROTEIN"/>
    <property type="match status" value="1"/>
</dbReference>
<dbReference type="Pfam" id="PF05970">
    <property type="entry name" value="PIF1"/>
    <property type="match status" value="1"/>
</dbReference>
<comment type="cofactor">
    <cofactor evidence="1">
        <name>Mg(2+)</name>
        <dbReference type="ChEBI" id="CHEBI:18420"/>
    </cofactor>
</comment>
<name>A0ABQ0L9P8_MYCCL</name>
<dbReference type="GO" id="GO:0004386">
    <property type="term" value="F:helicase activity"/>
    <property type="evidence" value="ECO:0007669"/>
    <property type="project" value="UniProtKB-KW"/>
</dbReference>
<keyword evidence="1 3" id="KW-0347">Helicase</keyword>
<keyword evidence="1" id="KW-0227">DNA damage</keyword>
<protein>
    <recommendedName>
        <fullName evidence="1">ATP-dependent DNA helicase</fullName>
        <ecNumber evidence="1">5.6.2.3</ecNumber>
    </recommendedName>
</protein>
<evidence type="ECO:0000259" key="2">
    <source>
        <dbReference type="Pfam" id="PF05970"/>
    </source>
</evidence>
<comment type="similarity">
    <text evidence="1">Belongs to the helicase family.</text>
</comment>
<dbReference type="InterPro" id="IPR010285">
    <property type="entry name" value="DNA_helicase_pif1-like_DEAD"/>
</dbReference>
<dbReference type="EC" id="5.6.2.3" evidence="1"/>
<dbReference type="PANTHER" id="PTHR10492">
    <property type="match status" value="1"/>
</dbReference>
<keyword evidence="1" id="KW-0234">DNA repair</keyword>
<accession>A0ABQ0L9P8</accession>
<keyword evidence="1" id="KW-0378">Hydrolase</keyword>
<dbReference type="SUPFAM" id="SSF52540">
    <property type="entry name" value="P-loop containing nucleoside triphosphate hydrolases"/>
    <property type="match status" value="1"/>
</dbReference>
<organism evidence="3 4">
    <name type="scientific">Mycena chlorophos</name>
    <name type="common">Agaric fungus</name>
    <name type="synonym">Agaricus chlorophos</name>
    <dbReference type="NCBI Taxonomy" id="658473"/>
    <lineage>
        <taxon>Eukaryota</taxon>
        <taxon>Fungi</taxon>
        <taxon>Dikarya</taxon>
        <taxon>Basidiomycota</taxon>
        <taxon>Agaricomycotina</taxon>
        <taxon>Agaricomycetes</taxon>
        <taxon>Agaricomycetidae</taxon>
        <taxon>Agaricales</taxon>
        <taxon>Marasmiineae</taxon>
        <taxon>Mycenaceae</taxon>
        <taxon>Mycena</taxon>
    </lineage>
</organism>
<comment type="catalytic activity">
    <reaction evidence="1">
        <text>ATP + H2O = ADP + phosphate + H(+)</text>
        <dbReference type="Rhea" id="RHEA:13065"/>
        <dbReference type="ChEBI" id="CHEBI:15377"/>
        <dbReference type="ChEBI" id="CHEBI:15378"/>
        <dbReference type="ChEBI" id="CHEBI:30616"/>
        <dbReference type="ChEBI" id="CHEBI:43474"/>
        <dbReference type="ChEBI" id="CHEBI:456216"/>
        <dbReference type="EC" id="5.6.2.3"/>
    </reaction>
</comment>
<gene>
    <name evidence="3" type="ORF">MCHLO_04066</name>
</gene>
<evidence type="ECO:0000313" key="4">
    <source>
        <dbReference type="Proteomes" id="UP000815677"/>
    </source>
</evidence>
<keyword evidence="1" id="KW-0547">Nucleotide-binding</keyword>
<reference evidence="3" key="1">
    <citation type="submission" date="2014-09" db="EMBL/GenBank/DDBJ databases">
        <title>Genome sequence of the luminous mushroom Mycena chlorophos for searching fungal bioluminescence genes.</title>
        <authorList>
            <person name="Tanaka Y."/>
            <person name="Kasuga D."/>
            <person name="Oba Y."/>
            <person name="Hase S."/>
            <person name="Sato K."/>
            <person name="Oba Y."/>
            <person name="Sakakibara Y."/>
        </authorList>
    </citation>
    <scope>NUCLEOTIDE SEQUENCE</scope>
</reference>
<keyword evidence="1" id="KW-0067">ATP-binding</keyword>
<dbReference type="Proteomes" id="UP000815677">
    <property type="component" value="Unassembled WGS sequence"/>
</dbReference>
<evidence type="ECO:0000256" key="1">
    <source>
        <dbReference type="RuleBase" id="RU363044"/>
    </source>
</evidence>
<sequence>ANNSGLPQQHVILRSSIQTHISRIHSVRPSKGELFYLRAILQTRPCRSFLDARSVAGVEYASYQDAANALGLFSDSNEAMHAVLEGVQSLHTPRELRVLFVHLLVNECVPSPVRLWETFQDDLARDFTVQHGNSDEIGLNLALDDLGRLLEEHGKELPDYGLPEATIHTAEVTHELSRWASISDELEIRANNMLALFKPEQRSTYCHILASVPVNDKNELLKSTIKPNGSRAELIRKAVLIIWDEAPMANRAVLACIDDVLRDIMGNDLPFGGKVMVLLGDFRQTCPVVRRGSRAQIVDASIKSSPLWQHFTILRLTEPIRNAEDPEFADFVDAIGDGAGPEVALDLLEKVASADDLRDFVYPPHVLADPLACLGRAILAPTNRQVDSYNDAVLSLIDGTQNTYFSADSFKEGEDLGVLPPASVLD</sequence>
<dbReference type="Gene3D" id="3.40.50.300">
    <property type="entry name" value="P-loop containing nucleotide triphosphate hydrolases"/>
    <property type="match status" value="1"/>
</dbReference>
<evidence type="ECO:0000313" key="3">
    <source>
        <dbReference type="EMBL" id="GAT46556.1"/>
    </source>
</evidence>